<dbReference type="SUPFAM" id="SSF47336">
    <property type="entry name" value="ACP-like"/>
    <property type="match status" value="1"/>
</dbReference>
<evidence type="ECO:0000313" key="3">
    <source>
        <dbReference type="Proteomes" id="UP000076660"/>
    </source>
</evidence>
<feature type="domain" description="Carrier" evidence="1">
    <location>
        <begin position="1"/>
        <end position="78"/>
    </location>
</feature>
<organism evidence="2 3">
    <name type="scientific">Amycolatopsis keratiniphila subsp. keratiniphila</name>
    <dbReference type="NCBI Taxonomy" id="227715"/>
    <lineage>
        <taxon>Bacteria</taxon>
        <taxon>Bacillati</taxon>
        <taxon>Actinomycetota</taxon>
        <taxon>Actinomycetes</taxon>
        <taxon>Pseudonocardiales</taxon>
        <taxon>Pseudonocardiaceae</taxon>
        <taxon>Amycolatopsis</taxon>
        <taxon>Amycolatopsis japonica group</taxon>
    </lineage>
</organism>
<dbReference type="AlphaFoldDB" id="A0A1W2M4N1"/>
<dbReference type="OrthoDB" id="9811033at2"/>
<reference evidence="2 3" key="1">
    <citation type="submission" date="2016-12" db="EMBL/GenBank/DDBJ databases">
        <title>Amycolatopsis keratiniphila subsp. keratiniphila genome sequencing and assembly.</title>
        <authorList>
            <person name="Mayilraj S."/>
            <person name="Kaur N."/>
        </authorList>
    </citation>
    <scope>NUCLEOTIDE SEQUENCE [LARGE SCALE GENOMIC DNA]</scope>
    <source>
        <strain evidence="2 3">DSM 44409</strain>
    </source>
</reference>
<gene>
    <name evidence="2" type="ORF">AVR91_0200320</name>
</gene>
<accession>A0A1W2M4N1</accession>
<dbReference type="EMBL" id="LQMT02000002">
    <property type="protein sequence ID" value="ONF75002.1"/>
    <property type="molecule type" value="Genomic_DNA"/>
</dbReference>
<dbReference type="Gene3D" id="1.10.1200.10">
    <property type="entry name" value="ACP-like"/>
    <property type="match status" value="1"/>
</dbReference>
<evidence type="ECO:0000313" key="2">
    <source>
        <dbReference type="EMBL" id="ONF75002.1"/>
    </source>
</evidence>
<proteinExistence type="predicted"/>
<sequence>MENTELAERLRAVFTDVMGTPPVNGLKTMPEDTENWDSLAQVRLFTAVERDFGLVLPKQLMLIGPDLGAFATAMDSAQ</sequence>
<dbReference type="RefSeq" id="WP_063271711.1">
    <property type="nucleotide sequence ID" value="NZ_LQMT02000002.1"/>
</dbReference>
<dbReference type="PROSITE" id="PS50075">
    <property type="entry name" value="CARRIER"/>
    <property type="match status" value="1"/>
</dbReference>
<dbReference type="InterPro" id="IPR036736">
    <property type="entry name" value="ACP-like_sf"/>
</dbReference>
<evidence type="ECO:0000259" key="1">
    <source>
        <dbReference type="PROSITE" id="PS50075"/>
    </source>
</evidence>
<name>A0A1W2M4N1_9PSEU</name>
<protein>
    <recommendedName>
        <fullName evidence="1">Carrier domain-containing protein</fullName>
    </recommendedName>
</protein>
<dbReference type="Proteomes" id="UP000076660">
    <property type="component" value="Unassembled WGS sequence"/>
</dbReference>
<comment type="caution">
    <text evidence="2">The sequence shown here is derived from an EMBL/GenBank/DDBJ whole genome shotgun (WGS) entry which is preliminary data.</text>
</comment>
<dbReference type="InterPro" id="IPR009081">
    <property type="entry name" value="PP-bd_ACP"/>
</dbReference>